<proteinExistence type="predicted"/>
<dbReference type="HOGENOM" id="CLU_2061320_0_0_1"/>
<sequence>MNKNMSAESQSVAAVNDYQRINDPGSTDVVLIPRGTAAQNAQGHDERGSLPMNRAETFQSRGANLKPWHDAGVDVLLHPVLNHESLILDEDAFPQQLPTPIHKRDPTEQGLIHIFGKTA</sequence>
<evidence type="ECO:0000313" key="1">
    <source>
        <dbReference type="EMBL" id="EQB57015.1"/>
    </source>
</evidence>
<evidence type="ECO:0000313" key="2">
    <source>
        <dbReference type="Proteomes" id="UP000015530"/>
    </source>
</evidence>
<gene>
    <name evidence="1" type="ORF">CGLO_02911</name>
</gene>
<reference evidence="2" key="1">
    <citation type="journal article" date="2013" name="Mol. Plant Microbe Interact.">
        <title>Global aspects of pacC regulation of pathogenicity genes in Colletotrichum gloeosporioides as revealed by transcriptome analysis.</title>
        <authorList>
            <person name="Alkan N."/>
            <person name="Meng X."/>
            <person name="Friedlander G."/>
            <person name="Reuveni E."/>
            <person name="Sukno S."/>
            <person name="Sherman A."/>
            <person name="Thon M."/>
            <person name="Fluhr R."/>
            <person name="Prusky D."/>
        </authorList>
    </citation>
    <scope>NUCLEOTIDE SEQUENCE [LARGE SCALE GENOMIC DNA]</scope>
    <source>
        <strain evidence="2">Cg-14</strain>
    </source>
</reference>
<dbReference type="EMBL" id="AMYD01000600">
    <property type="protein sequence ID" value="EQB57015.1"/>
    <property type="molecule type" value="Genomic_DNA"/>
</dbReference>
<name>T0M7U9_COLGC</name>
<accession>T0M7U9</accession>
<comment type="caution">
    <text evidence="1">The sequence shown here is derived from an EMBL/GenBank/DDBJ whole genome shotgun (WGS) entry which is preliminary data.</text>
</comment>
<organism evidence="1 2">
    <name type="scientific">Colletotrichum gloeosporioides (strain Cg-14)</name>
    <name type="common">Anthracnose fungus</name>
    <name type="synonym">Glomerella cingulata</name>
    <dbReference type="NCBI Taxonomy" id="1237896"/>
    <lineage>
        <taxon>Eukaryota</taxon>
        <taxon>Fungi</taxon>
        <taxon>Dikarya</taxon>
        <taxon>Ascomycota</taxon>
        <taxon>Pezizomycotina</taxon>
        <taxon>Sordariomycetes</taxon>
        <taxon>Hypocreomycetidae</taxon>
        <taxon>Glomerellales</taxon>
        <taxon>Glomerellaceae</taxon>
        <taxon>Colletotrichum</taxon>
        <taxon>Colletotrichum gloeosporioides species complex</taxon>
    </lineage>
</organism>
<dbReference type="AlphaFoldDB" id="T0M7U9"/>
<dbReference type="OrthoDB" id="10316919at2759"/>
<dbReference type="Proteomes" id="UP000015530">
    <property type="component" value="Unassembled WGS sequence"/>
</dbReference>
<protein>
    <submittedName>
        <fullName evidence="1">Uncharacterized protein</fullName>
    </submittedName>
</protein>